<sequence length="245" mass="27331">AVQDSRVLIHTRHTRRHRSLLLVALHLQHIHPTVVIIVPVHPPLRIVSVAAAAATQSTQYDLIKTTSFRHPTSPTPSPISHRQSQHPKKSRPHDSRSCISIAFIVVEMEMGHGYLGIKHQFILRPSTPQPHPPPSTSPTSIPHRCAGIRYMKMARMSVQICHNDVLRLWEIRAGIGDRGSYSRTTVHILSTSSSSVHPSILERSPPPPCLYHRHPHSPRSSPSSPSFDIAAASRRPAVRNSELEE</sequence>
<feature type="non-terminal residue" evidence="2">
    <location>
        <position position="1"/>
    </location>
</feature>
<accession>A0A165WFS9</accession>
<gene>
    <name evidence="2" type="ORF">SISSUDRAFT_1068097</name>
</gene>
<evidence type="ECO:0000256" key="1">
    <source>
        <dbReference type="SAM" id="MobiDB-lite"/>
    </source>
</evidence>
<dbReference type="EMBL" id="KV428861">
    <property type="protein sequence ID" value="KZT31103.1"/>
    <property type="molecule type" value="Genomic_DNA"/>
</dbReference>
<dbReference type="AlphaFoldDB" id="A0A165WFS9"/>
<feature type="region of interest" description="Disordered" evidence="1">
    <location>
        <begin position="192"/>
        <end position="245"/>
    </location>
</feature>
<proteinExistence type="predicted"/>
<protein>
    <submittedName>
        <fullName evidence="2">Uncharacterized protein</fullName>
    </submittedName>
</protein>
<dbReference type="Proteomes" id="UP000076798">
    <property type="component" value="Unassembled WGS sequence"/>
</dbReference>
<organism evidence="2 3">
    <name type="scientific">Sistotremastrum suecicum HHB10207 ss-3</name>
    <dbReference type="NCBI Taxonomy" id="1314776"/>
    <lineage>
        <taxon>Eukaryota</taxon>
        <taxon>Fungi</taxon>
        <taxon>Dikarya</taxon>
        <taxon>Basidiomycota</taxon>
        <taxon>Agaricomycotina</taxon>
        <taxon>Agaricomycetes</taxon>
        <taxon>Sistotremastrales</taxon>
        <taxon>Sistotremastraceae</taxon>
        <taxon>Sistotremastrum</taxon>
    </lineage>
</organism>
<keyword evidence="3" id="KW-1185">Reference proteome</keyword>
<feature type="region of interest" description="Disordered" evidence="1">
    <location>
        <begin position="62"/>
        <end position="94"/>
    </location>
</feature>
<name>A0A165WFS9_9AGAM</name>
<evidence type="ECO:0000313" key="2">
    <source>
        <dbReference type="EMBL" id="KZT31103.1"/>
    </source>
</evidence>
<reference evidence="2 3" key="1">
    <citation type="journal article" date="2016" name="Mol. Biol. Evol.">
        <title>Comparative Genomics of Early-Diverging Mushroom-Forming Fungi Provides Insights into the Origins of Lignocellulose Decay Capabilities.</title>
        <authorList>
            <person name="Nagy L.G."/>
            <person name="Riley R."/>
            <person name="Tritt A."/>
            <person name="Adam C."/>
            <person name="Daum C."/>
            <person name="Floudas D."/>
            <person name="Sun H."/>
            <person name="Yadav J.S."/>
            <person name="Pangilinan J."/>
            <person name="Larsson K.H."/>
            <person name="Matsuura K."/>
            <person name="Barry K."/>
            <person name="Labutti K."/>
            <person name="Kuo R."/>
            <person name="Ohm R.A."/>
            <person name="Bhattacharya S.S."/>
            <person name="Shirouzu T."/>
            <person name="Yoshinaga Y."/>
            <person name="Martin F.M."/>
            <person name="Grigoriev I.V."/>
            <person name="Hibbett D.S."/>
        </authorList>
    </citation>
    <scope>NUCLEOTIDE SEQUENCE [LARGE SCALE GENOMIC DNA]</scope>
    <source>
        <strain evidence="2 3">HHB10207 ss-3</strain>
    </source>
</reference>
<evidence type="ECO:0000313" key="3">
    <source>
        <dbReference type="Proteomes" id="UP000076798"/>
    </source>
</evidence>